<reference evidence="2" key="2">
    <citation type="submission" date="2022-06" db="UniProtKB">
        <authorList>
            <consortium name="EnsemblMetazoa"/>
        </authorList>
    </citation>
    <scope>IDENTIFICATION</scope>
    <source>
        <strain evidence="2">DF5081</strain>
    </source>
</reference>
<organism evidence="2 3">
    <name type="scientific">Caenorhabditis japonica</name>
    <dbReference type="NCBI Taxonomy" id="281687"/>
    <lineage>
        <taxon>Eukaryota</taxon>
        <taxon>Metazoa</taxon>
        <taxon>Ecdysozoa</taxon>
        <taxon>Nematoda</taxon>
        <taxon>Chromadorea</taxon>
        <taxon>Rhabditida</taxon>
        <taxon>Rhabditina</taxon>
        <taxon>Rhabditomorpha</taxon>
        <taxon>Rhabditoidea</taxon>
        <taxon>Rhabditidae</taxon>
        <taxon>Peloderinae</taxon>
        <taxon>Caenorhabditis</taxon>
    </lineage>
</organism>
<name>A0A8R1I6Z3_CAEJA</name>
<evidence type="ECO:0000256" key="1">
    <source>
        <dbReference type="SAM" id="MobiDB-lite"/>
    </source>
</evidence>
<dbReference type="AlphaFoldDB" id="A0A8R1I6Z3"/>
<dbReference type="Proteomes" id="UP000005237">
    <property type="component" value="Unassembled WGS sequence"/>
</dbReference>
<evidence type="ECO:0000313" key="2">
    <source>
        <dbReference type="EnsemblMetazoa" id="CJA18426.1"/>
    </source>
</evidence>
<feature type="compositionally biased region" description="Pro residues" evidence="1">
    <location>
        <begin position="12"/>
        <end position="23"/>
    </location>
</feature>
<keyword evidence="3" id="KW-1185">Reference proteome</keyword>
<protein>
    <submittedName>
        <fullName evidence="2">Uncharacterized protein</fullName>
    </submittedName>
</protein>
<proteinExistence type="predicted"/>
<feature type="region of interest" description="Disordered" evidence="1">
    <location>
        <begin position="67"/>
        <end position="104"/>
    </location>
</feature>
<reference evidence="3" key="1">
    <citation type="submission" date="2010-08" db="EMBL/GenBank/DDBJ databases">
        <authorList>
            <consortium name="Caenorhabditis japonica Sequencing Consortium"/>
            <person name="Wilson R.K."/>
        </authorList>
    </citation>
    <scope>NUCLEOTIDE SEQUENCE [LARGE SCALE GENOMIC DNA]</scope>
    <source>
        <strain evidence="3">DF5081</strain>
    </source>
</reference>
<feature type="compositionally biased region" description="Polar residues" evidence="1">
    <location>
        <begin position="1"/>
        <end position="11"/>
    </location>
</feature>
<accession>A0A8R1I6Z3</accession>
<feature type="compositionally biased region" description="Low complexity" evidence="1">
    <location>
        <begin position="76"/>
        <end position="90"/>
    </location>
</feature>
<evidence type="ECO:0000313" key="3">
    <source>
        <dbReference type="Proteomes" id="UP000005237"/>
    </source>
</evidence>
<dbReference type="EnsemblMetazoa" id="CJA18426.1">
    <property type="protein sequence ID" value="CJA18426.1"/>
    <property type="gene ID" value="WBGene00137630"/>
</dbReference>
<sequence>MFQSRSTNAQQGPPPNRPMPRPPGGIIMPTPSKEHDYTNDYEDPEEMAARSRGDGFTNHLLIKTTPPPVNFNSYEMSMSQQFQRRSQQHQPMAPPLSDCWGSQSHGNDGGVLHKNADGAYYIPSGSYSESHCETCGTVERRN</sequence>
<feature type="region of interest" description="Disordered" evidence="1">
    <location>
        <begin position="1"/>
        <end position="50"/>
    </location>
</feature>